<proteinExistence type="predicted"/>
<sequence length="182" mass="18732">MKKLTVLSVVVASLLFVGCGNEKAKEATAPAAEKTAVEKATEATKEVATKAVEKTAEVAKEAGKVADKAVEATKEAASKAVEKTAEVAKEAKDAVAQKATEVKEAVAGVDTKACQGCHGAKFEKKAMNVSKIVKDLTKAEIVTALKGYKDGSYGGAMKGLMKGQVASFDDAKIEAIAAQVGK</sequence>
<organism evidence="5">
    <name type="scientific">hydrothermal vent metagenome</name>
    <dbReference type="NCBI Taxonomy" id="652676"/>
    <lineage>
        <taxon>unclassified sequences</taxon>
        <taxon>metagenomes</taxon>
        <taxon>ecological metagenomes</taxon>
    </lineage>
</organism>
<dbReference type="GO" id="GO:0020037">
    <property type="term" value="F:heme binding"/>
    <property type="evidence" value="ECO:0007669"/>
    <property type="project" value="InterPro"/>
</dbReference>
<evidence type="ECO:0000256" key="2">
    <source>
        <dbReference type="ARBA" id="ARBA00022723"/>
    </source>
</evidence>
<dbReference type="Gene3D" id="1.10.760.10">
    <property type="entry name" value="Cytochrome c-like domain"/>
    <property type="match status" value="1"/>
</dbReference>
<reference evidence="5" key="1">
    <citation type="submission" date="2016-10" db="EMBL/GenBank/DDBJ databases">
        <authorList>
            <person name="de Groot N.N."/>
        </authorList>
    </citation>
    <scope>NUCLEOTIDE SEQUENCE</scope>
</reference>
<feature type="domain" description="Cytochrome c" evidence="4">
    <location>
        <begin position="94"/>
        <end position="182"/>
    </location>
</feature>
<gene>
    <name evidence="5" type="ORF">MNB_SV-12-1469</name>
</gene>
<evidence type="ECO:0000313" key="5">
    <source>
        <dbReference type="EMBL" id="SFV51706.1"/>
    </source>
</evidence>
<dbReference type="SUPFAM" id="SSF46626">
    <property type="entry name" value="Cytochrome c"/>
    <property type="match status" value="1"/>
</dbReference>
<dbReference type="GO" id="GO:0009055">
    <property type="term" value="F:electron transfer activity"/>
    <property type="evidence" value="ECO:0007669"/>
    <property type="project" value="InterPro"/>
</dbReference>
<protein>
    <submittedName>
        <fullName evidence="5">Cytochrome c, class I</fullName>
    </submittedName>
</protein>
<dbReference type="PROSITE" id="PS51007">
    <property type="entry name" value="CYTC"/>
    <property type="match status" value="1"/>
</dbReference>
<evidence type="ECO:0000259" key="4">
    <source>
        <dbReference type="PROSITE" id="PS51007"/>
    </source>
</evidence>
<evidence type="ECO:0000256" key="3">
    <source>
        <dbReference type="ARBA" id="ARBA00023004"/>
    </source>
</evidence>
<evidence type="ECO:0000256" key="1">
    <source>
        <dbReference type="ARBA" id="ARBA00022617"/>
    </source>
</evidence>
<dbReference type="InterPro" id="IPR036909">
    <property type="entry name" value="Cyt_c-like_dom_sf"/>
</dbReference>
<dbReference type="PROSITE" id="PS51257">
    <property type="entry name" value="PROKAR_LIPOPROTEIN"/>
    <property type="match status" value="1"/>
</dbReference>
<dbReference type="EMBL" id="FPHE01000023">
    <property type="protein sequence ID" value="SFV51706.1"/>
    <property type="molecule type" value="Genomic_DNA"/>
</dbReference>
<dbReference type="GO" id="GO:0046872">
    <property type="term" value="F:metal ion binding"/>
    <property type="evidence" value="ECO:0007669"/>
    <property type="project" value="UniProtKB-KW"/>
</dbReference>
<accession>A0A1W1BDT1</accession>
<keyword evidence="1" id="KW-0349">Heme</keyword>
<name>A0A1W1BDT1_9ZZZZ</name>
<dbReference type="InterPro" id="IPR009056">
    <property type="entry name" value="Cyt_c-like_dom"/>
</dbReference>
<keyword evidence="3" id="KW-0408">Iron</keyword>
<keyword evidence="2" id="KW-0479">Metal-binding</keyword>
<dbReference type="AlphaFoldDB" id="A0A1W1BDT1"/>